<keyword evidence="1" id="KW-0732">Signal</keyword>
<dbReference type="RefSeq" id="WP_159124352.1">
    <property type="nucleotide sequence ID" value="NZ_CP060811.1"/>
</dbReference>
<name>A0A7T7WHR7_9GAMM</name>
<proteinExistence type="predicted"/>
<gene>
    <name evidence="2" type="ORF">IAQ69_14290</name>
</gene>
<dbReference type="Proteomes" id="UP000596079">
    <property type="component" value="Chromosome"/>
</dbReference>
<evidence type="ECO:0000313" key="2">
    <source>
        <dbReference type="EMBL" id="QQN87978.1"/>
    </source>
</evidence>
<evidence type="ECO:0000313" key="3">
    <source>
        <dbReference type="Proteomes" id="UP000596079"/>
    </source>
</evidence>
<accession>A0A7T7WHR7</accession>
<evidence type="ECO:0000256" key="1">
    <source>
        <dbReference type="SAM" id="SignalP"/>
    </source>
</evidence>
<feature type="signal peptide" evidence="1">
    <location>
        <begin position="1"/>
        <end position="21"/>
    </location>
</feature>
<organism evidence="2 3">
    <name type="scientific">Acinetobacter variabilis</name>
    <dbReference type="NCBI Taxonomy" id="70346"/>
    <lineage>
        <taxon>Bacteria</taxon>
        <taxon>Pseudomonadati</taxon>
        <taxon>Pseudomonadota</taxon>
        <taxon>Gammaproteobacteria</taxon>
        <taxon>Moraxellales</taxon>
        <taxon>Moraxellaceae</taxon>
        <taxon>Acinetobacter</taxon>
    </lineage>
</organism>
<dbReference type="AlphaFoldDB" id="A0A7T7WHR7"/>
<reference evidence="2 3" key="1">
    <citation type="submission" date="2020-08" db="EMBL/GenBank/DDBJ databases">
        <title>Emergence of ISAba1-mediated novel tet(X) in Acinetobacter variabilis from a chicken farm.</title>
        <authorList>
            <person name="Peng K."/>
            <person name="Li R."/>
        </authorList>
    </citation>
    <scope>NUCLEOTIDE SEQUENCE [LARGE SCALE GENOMIC DNA]</scope>
    <source>
        <strain evidence="2 3">XM9F202-2</strain>
    </source>
</reference>
<sequence>MKILKSIVIISSSFFSLLCHAKNIDWNDYQQSATQIKEPVLFLDQFGRFSQLNKNLKLSLVDYGDKNKKYSGGDYILKSYGVEVLNNQKTYILYQGTVPLKSTVDLKILYQDKKIVAFRIREFSELDYVKRPYKKFISNFFIYNKLSNLVIEAPVVNSSSANLESDYGSILAGDNFSYIKEEKKYLYNANIRESNRKINDYKLILDSDLKCLTFTLGCENINYRNFLKK</sequence>
<feature type="chain" id="PRO_5032957665" evidence="1">
    <location>
        <begin position="22"/>
        <end position="229"/>
    </location>
</feature>
<dbReference type="EMBL" id="CP060811">
    <property type="protein sequence ID" value="QQN87978.1"/>
    <property type="molecule type" value="Genomic_DNA"/>
</dbReference>
<protein>
    <submittedName>
        <fullName evidence="2">Uncharacterized protein</fullName>
    </submittedName>
</protein>